<evidence type="ECO:0000313" key="2">
    <source>
        <dbReference type="EMBL" id="CAD8820128.1"/>
    </source>
</evidence>
<feature type="compositionally biased region" description="Polar residues" evidence="1">
    <location>
        <begin position="66"/>
        <end position="75"/>
    </location>
</feature>
<proteinExistence type="predicted"/>
<protein>
    <submittedName>
        <fullName evidence="2">Uncharacterized protein</fullName>
    </submittedName>
</protein>
<feature type="region of interest" description="Disordered" evidence="1">
    <location>
        <begin position="365"/>
        <end position="392"/>
    </location>
</feature>
<sequence length="410" mass="44855">MEELKSVQTWDNGSENRVEQKSGEISMLIDETDNDKLSSTTLVESDNTPLRSSGIFRPLSAPRTPRSLSENQNRPTVFGLVDTKERNVMESHKDEEIVELDDEQLFEDLDEFDELELAAKSEPKLAIIRTSGALSEALESQRFSRTASSQMLLGTPSEHHASSAHKRHKPGKNPSHSESPRRKSRGRGVQVDISVQNSPLRSSSSSIYGHIGASRSASRLPMSPPSPKNQCATQTPNVSYMRTSSTNSVGALGFSRNGAESWTPMPLENDAYEDEDSDIEESSKQKLFTGRQHSAPNGDEPVVKKRSGQRSGIAHVKRATANNQVVASGKMINASNQQKVSNKPRIVKATSLTAAAFTVSLRASARANKQSSPELRSRDPVNNPNAKATAGSAAMKNFRKFKEKIHAAFT</sequence>
<feature type="compositionally biased region" description="Polar residues" evidence="1">
    <location>
        <begin position="367"/>
        <end position="386"/>
    </location>
</feature>
<feature type="compositionally biased region" description="Polar residues" evidence="1">
    <location>
        <begin position="193"/>
        <end position="207"/>
    </location>
</feature>
<dbReference type="AlphaFoldDB" id="A0A7S1ERN7"/>
<reference evidence="2" key="1">
    <citation type="submission" date="2021-01" db="EMBL/GenBank/DDBJ databases">
        <authorList>
            <person name="Corre E."/>
            <person name="Pelletier E."/>
            <person name="Niang G."/>
            <person name="Scheremetjew M."/>
            <person name="Finn R."/>
            <person name="Kale V."/>
            <person name="Holt S."/>
            <person name="Cochrane G."/>
            <person name="Meng A."/>
            <person name="Brown T."/>
            <person name="Cohen L."/>
        </authorList>
    </citation>
    <scope>NUCLEOTIDE SEQUENCE</scope>
    <source>
        <strain evidence="2">CCMP3278</strain>
    </source>
</reference>
<organism evidence="2">
    <name type="scientific">Timspurckia oligopyrenoides</name>
    <dbReference type="NCBI Taxonomy" id="708627"/>
    <lineage>
        <taxon>Eukaryota</taxon>
        <taxon>Rhodophyta</taxon>
        <taxon>Bangiophyceae</taxon>
        <taxon>Porphyridiales</taxon>
        <taxon>Porphyridiaceae</taxon>
        <taxon>Timspurckia</taxon>
    </lineage>
</organism>
<feature type="compositionally biased region" description="Polar residues" evidence="1">
    <location>
        <begin position="37"/>
        <end position="51"/>
    </location>
</feature>
<feature type="region of interest" description="Disordered" evidence="1">
    <location>
        <begin position="257"/>
        <end position="313"/>
    </location>
</feature>
<feature type="region of interest" description="Disordered" evidence="1">
    <location>
        <begin position="136"/>
        <end position="235"/>
    </location>
</feature>
<name>A0A7S1ERN7_9RHOD</name>
<accession>A0A7S1ERN7</accession>
<gene>
    <name evidence="2" type="ORF">TOLI1172_LOCUS4517</name>
</gene>
<feature type="region of interest" description="Disordered" evidence="1">
    <location>
        <begin position="1"/>
        <end position="75"/>
    </location>
</feature>
<feature type="compositionally biased region" description="Basic residues" evidence="1">
    <location>
        <begin position="162"/>
        <end position="171"/>
    </location>
</feature>
<evidence type="ECO:0000256" key="1">
    <source>
        <dbReference type="SAM" id="MobiDB-lite"/>
    </source>
</evidence>
<feature type="compositionally biased region" description="Acidic residues" evidence="1">
    <location>
        <begin position="270"/>
        <end position="280"/>
    </location>
</feature>
<feature type="compositionally biased region" description="Polar residues" evidence="1">
    <location>
        <begin position="141"/>
        <end position="152"/>
    </location>
</feature>
<feature type="compositionally biased region" description="Polar residues" evidence="1">
    <location>
        <begin position="1"/>
        <end position="13"/>
    </location>
</feature>
<dbReference type="EMBL" id="HBFP01006327">
    <property type="protein sequence ID" value="CAD8820128.1"/>
    <property type="molecule type" value="Transcribed_RNA"/>
</dbReference>